<gene>
    <name evidence="3" type="ORF">GZA08_16635</name>
</gene>
<evidence type="ECO:0000313" key="4">
    <source>
        <dbReference type="Proteomes" id="UP000474757"/>
    </source>
</evidence>
<organism evidence="3 4">
    <name type="scientific">Pseudoroseicyclus tamaricis</name>
    <dbReference type="NCBI Taxonomy" id="2705421"/>
    <lineage>
        <taxon>Bacteria</taxon>
        <taxon>Pseudomonadati</taxon>
        <taxon>Pseudomonadota</taxon>
        <taxon>Alphaproteobacteria</taxon>
        <taxon>Rhodobacterales</taxon>
        <taxon>Paracoccaceae</taxon>
        <taxon>Pseudoroseicyclus</taxon>
    </lineage>
</organism>
<keyword evidence="3" id="KW-0255">Endonuclease</keyword>
<comment type="caution">
    <text evidence="3">The sequence shown here is derived from an EMBL/GenBank/DDBJ whole genome shotgun (WGS) entry which is preliminary data.</text>
</comment>
<feature type="region of interest" description="Disordered" evidence="1">
    <location>
        <begin position="1"/>
        <end position="39"/>
    </location>
</feature>
<keyword evidence="3" id="KW-0540">Nuclease</keyword>
<sequence>MGHRTCLASDEGPRPEPGGADDPRAAITRRGPRRRGRGRAGRRLIAAMLASLLAGPSLAETLRFAVYGAELSRDGPGLLLMDLLEPDAQAAATAQVIAEAAPDVLLLTDMDYDHGGAALGALQALLAAEGHEMRHRFAARPNSGMATGLDMDGDGRTGAPRDAQGYGTFAGQGGLALLSRYPLSLRRDFTPLPWRDLPGATPPTLLDGAPFPSEEAAAAQRLSSSAHWVVQLDAPGGPVTLMAWAATPPVFDGPEDRNGLRARDELLLWRRYLGGELGPAPEAPFLLMGLSNLDPEEGDGDTTAMAAFLADHRLQDPLPRSETGGLATAAWEEEENGTGPLRVTYILPSADWDIADAGVLWPANSAPLAAAAEAAGPHRLVWVEVAR</sequence>
<dbReference type="GO" id="GO:0004519">
    <property type="term" value="F:endonuclease activity"/>
    <property type="evidence" value="ECO:0007669"/>
    <property type="project" value="UniProtKB-KW"/>
</dbReference>
<evidence type="ECO:0000256" key="1">
    <source>
        <dbReference type="SAM" id="MobiDB-lite"/>
    </source>
</evidence>
<keyword evidence="3" id="KW-0378">Hydrolase</keyword>
<reference evidence="3 4" key="1">
    <citation type="submission" date="2020-02" db="EMBL/GenBank/DDBJ databases">
        <title>Pseudoroseicyclus tamarix, sp. nov., isolated from offshore sediment of a Tamarix chinensis forest.</title>
        <authorList>
            <person name="Gai Y."/>
        </authorList>
    </citation>
    <scope>NUCLEOTIDE SEQUENCE [LARGE SCALE GENOMIC DNA]</scope>
    <source>
        <strain evidence="3 4">CLL3-39</strain>
    </source>
</reference>
<dbReference type="Gene3D" id="3.60.10.10">
    <property type="entry name" value="Endonuclease/exonuclease/phosphatase"/>
    <property type="match status" value="1"/>
</dbReference>
<dbReference type="GO" id="GO:0004527">
    <property type="term" value="F:exonuclease activity"/>
    <property type="evidence" value="ECO:0007669"/>
    <property type="project" value="UniProtKB-KW"/>
</dbReference>
<protein>
    <submittedName>
        <fullName evidence="3">Endonuclease/exonuclease/phosphatase family protein</fullName>
    </submittedName>
</protein>
<name>A0A6B2JWD2_9RHOB</name>
<accession>A0A6B2JWD2</accession>
<feature type="domain" description="Endonuclease/exonuclease/phosphatase" evidence="2">
    <location>
        <begin position="84"/>
        <end position="364"/>
    </location>
</feature>
<dbReference type="Pfam" id="PF03372">
    <property type="entry name" value="Exo_endo_phos"/>
    <property type="match status" value="1"/>
</dbReference>
<dbReference type="InterPro" id="IPR036691">
    <property type="entry name" value="Endo/exonu/phosph_ase_sf"/>
</dbReference>
<evidence type="ECO:0000313" key="3">
    <source>
        <dbReference type="EMBL" id="NDV02598.1"/>
    </source>
</evidence>
<keyword evidence="4" id="KW-1185">Reference proteome</keyword>
<dbReference type="Proteomes" id="UP000474757">
    <property type="component" value="Unassembled WGS sequence"/>
</dbReference>
<evidence type="ECO:0000259" key="2">
    <source>
        <dbReference type="Pfam" id="PF03372"/>
    </source>
</evidence>
<dbReference type="EMBL" id="JAAGAB010000004">
    <property type="protein sequence ID" value="NDV02598.1"/>
    <property type="molecule type" value="Genomic_DNA"/>
</dbReference>
<dbReference type="AlphaFoldDB" id="A0A6B2JWD2"/>
<proteinExistence type="predicted"/>
<dbReference type="InterPro" id="IPR005135">
    <property type="entry name" value="Endo/exonuclease/phosphatase"/>
</dbReference>
<dbReference type="SUPFAM" id="SSF56219">
    <property type="entry name" value="DNase I-like"/>
    <property type="match status" value="1"/>
</dbReference>
<keyword evidence="3" id="KW-0269">Exonuclease</keyword>
<feature type="compositionally biased region" description="Basic residues" evidence="1">
    <location>
        <begin position="30"/>
        <end position="39"/>
    </location>
</feature>